<keyword evidence="2" id="KW-1185">Reference proteome</keyword>
<name>A0A1B7MT17_9AGAM</name>
<dbReference type="EMBL" id="KV448475">
    <property type="protein sequence ID" value="OAX35710.1"/>
    <property type="molecule type" value="Genomic_DNA"/>
</dbReference>
<dbReference type="InParanoid" id="A0A1B7MT17"/>
<dbReference type="Proteomes" id="UP000092154">
    <property type="component" value="Unassembled WGS sequence"/>
</dbReference>
<evidence type="ECO:0000313" key="2">
    <source>
        <dbReference type="Proteomes" id="UP000092154"/>
    </source>
</evidence>
<evidence type="ECO:0008006" key="3">
    <source>
        <dbReference type="Google" id="ProtNLM"/>
    </source>
</evidence>
<proteinExistence type="predicted"/>
<accession>A0A1B7MT17</accession>
<dbReference type="OrthoDB" id="4062651at2759"/>
<organism evidence="1 2">
    <name type="scientific">Rhizopogon vinicolor AM-OR11-026</name>
    <dbReference type="NCBI Taxonomy" id="1314800"/>
    <lineage>
        <taxon>Eukaryota</taxon>
        <taxon>Fungi</taxon>
        <taxon>Dikarya</taxon>
        <taxon>Basidiomycota</taxon>
        <taxon>Agaricomycotina</taxon>
        <taxon>Agaricomycetes</taxon>
        <taxon>Agaricomycetidae</taxon>
        <taxon>Boletales</taxon>
        <taxon>Suillineae</taxon>
        <taxon>Rhizopogonaceae</taxon>
        <taxon>Rhizopogon</taxon>
    </lineage>
</organism>
<evidence type="ECO:0000313" key="1">
    <source>
        <dbReference type="EMBL" id="OAX35710.1"/>
    </source>
</evidence>
<dbReference type="AlphaFoldDB" id="A0A1B7MT17"/>
<gene>
    <name evidence="1" type="ORF">K503DRAFT_350809</name>
</gene>
<reference evidence="1 2" key="1">
    <citation type="submission" date="2016-06" db="EMBL/GenBank/DDBJ databases">
        <title>Comparative genomics of the ectomycorrhizal sister species Rhizopogon vinicolor and Rhizopogon vesiculosus (Basidiomycota: Boletales) reveals a divergence of the mating type B locus.</title>
        <authorList>
            <consortium name="DOE Joint Genome Institute"/>
            <person name="Mujic A.B."/>
            <person name="Kuo A."/>
            <person name="Tritt A."/>
            <person name="Lipzen A."/>
            <person name="Chen C."/>
            <person name="Johnson J."/>
            <person name="Sharma A."/>
            <person name="Barry K."/>
            <person name="Grigoriev I.V."/>
            <person name="Spatafora J.W."/>
        </authorList>
    </citation>
    <scope>NUCLEOTIDE SEQUENCE [LARGE SCALE GENOMIC DNA]</scope>
    <source>
        <strain evidence="1 2">AM-OR11-026</strain>
    </source>
</reference>
<sequence length="188" mass="21440">MRELVKSYEVWNPTSERLDHTIIVWKEGDNYYQSEHSATNGSFDIDIDSLPITTPIPMHIFKGRWDPSLTESPPLTPVDSFLKRPAILLPDGYDTDESHKRDLTRTPGDFLVQEAKVYEILKQHPHPNIGVYYGCVREGDYLTALCLKKYGRTLMDAVWTKDPTLNHTAILEGLSKGLQFLHDTLGLV</sequence>
<protein>
    <recommendedName>
        <fullName evidence="3">Protein kinase domain-containing protein</fullName>
    </recommendedName>
</protein>
<dbReference type="STRING" id="1314800.A0A1B7MT17"/>